<reference evidence="1" key="1">
    <citation type="submission" date="2023-03" db="EMBL/GenBank/DDBJ databases">
        <title>Massive genome expansion in bonnet fungi (Mycena s.s.) driven by repeated elements and novel gene families across ecological guilds.</title>
        <authorList>
            <consortium name="Lawrence Berkeley National Laboratory"/>
            <person name="Harder C.B."/>
            <person name="Miyauchi S."/>
            <person name="Viragh M."/>
            <person name="Kuo A."/>
            <person name="Thoen E."/>
            <person name="Andreopoulos B."/>
            <person name="Lu D."/>
            <person name="Skrede I."/>
            <person name="Drula E."/>
            <person name="Henrissat B."/>
            <person name="Morin E."/>
            <person name="Kohler A."/>
            <person name="Barry K."/>
            <person name="LaButti K."/>
            <person name="Morin E."/>
            <person name="Salamov A."/>
            <person name="Lipzen A."/>
            <person name="Mereny Z."/>
            <person name="Hegedus B."/>
            <person name="Baldrian P."/>
            <person name="Stursova M."/>
            <person name="Weitz H."/>
            <person name="Taylor A."/>
            <person name="Grigoriev I.V."/>
            <person name="Nagy L.G."/>
            <person name="Martin F."/>
            <person name="Kauserud H."/>
        </authorList>
    </citation>
    <scope>NUCLEOTIDE SEQUENCE</scope>
    <source>
        <strain evidence="1">CBHHK188m</strain>
    </source>
</reference>
<protein>
    <submittedName>
        <fullName evidence="1">Uncharacterized protein</fullName>
    </submittedName>
</protein>
<sequence>GRCHSSSKMVKFLVIPNARCSSTVGHYYLDLVETNGVFIQATVDGGLETSKLYAAHLALRQHCMPDISVADAPAFVALKSTDNIRIESSWNLFTNYIGLDIKLLLLEKSLNYFNPEFQHHINLFNWLWLRIIQRSLDEFVYEYLCNKFSFFLRVLM</sequence>
<dbReference type="AlphaFoldDB" id="A0AAD7I2P1"/>
<accession>A0AAD7I2P1</accession>
<name>A0AAD7I2P1_9AGAR</name>
<comment type="caution">
    <text evidence="1">The sequence shown here is derived from an EMBL/GenBank/DDBJ whole genome shotgun (WGS) entry which is preliminary data.</text>
</comment>
<evidence type="ECO:0000313" key="1">
    <source>
        <dbReference type="EMBL" id="KAJ7733050.1"/>
    </source>
</evidence>
<organism evidence="1 2">
    <name type="scientific">Mycena maculata</name>
    <dbReference type="NCBI Taxonomy" id="230809"/>
    <lineage>
        <taxon>Eukaryota</taxon>
        <taxon>Fungi</taxon>
        <taxon>Dikarya</taxon>
        <taxon>Basidiomycota</taxon>
        <taxon>Agaricomycotina</taxon>
        <taxon>Agaricomycetes</taxon>
        <taxon>Agaricomycetidae</taxon>
        <taxon>Agaricales</taxon>
        <taxon>Marasmiineae</taxon>
        <taxon>Mycenaceae</taxon>
        <taxon>Mycena</taxon>
    </lineage>
</organism>
<keyword evidence="2" id="KW-1185">Reference proteome</keyword>
<feature type="non-terminal residue" evidence="1">
    <location>
        <position position="1"/>
    </location>
</feature>
<evidence type="ECO:0000313" key="2">
    <source>
        <dbReference type="Proteomes" id="UP001215280"/>
    </source>
</evidence>
<dbReference type="Proteomes" id="UP001215280">
    <property type="component" value="Unassembled WGS sequence"/>
</dbReference>
<proteinExistence type="predicted"/>
<dbReference type="EMBL" id="JARJLG010000170">
    <property type="protein sequence ID" value="KAJ7733050.1"/>
    <property type="molecule type" value="Genomic_DNA"/>
</dbReference>
<gene>
    <name evidence="1" type="ORF">DFH07DRAFT_755064</name>
</gene>